<gene>
    <name evidence="1" type="ORF">JK358_38255</name>
</gene>
<dbReference type="InterPro" id="IPR025447">
    <property type="entry name" value="DUF4192"/>
</dbReference>
<dbReference type="EMBL" id="JAERRJ010000028">
    <property type="protein sequence ID" value="MBL1080255.1"/>
    <property type="molecule type" value="Genomic_DNA"/>
</dbReference>
<organism evidence="1 2">
    <name type="scientific">Nocardia acididurans</name>
    <dbReference type="NCBI Taxonomy" id="2802282"/>
    <lineage>
        <taxon>Bacteria</taxon>
        <taxon>Bacillati</taxon>
        <taxon>Actinomycetota</taxon>
        <taxon>Actinomycetes</taxon>
        <taxon>Mycobacteriales</taxon>
        <taxon>Nocardiaceae</taxon>
        <taxon>Nocardia</taxon>
    </lineage>
</organism>
<reference evidence="1 2" key="1">
    <citation type="submission" date="2021-01" db="EMBL/GenBank/DDBJ databases">
        <title>WGS of actinomycetes isolated from Thailand.</title>
        <authorList>
            <person name="Thawai C."/>
        </authorList>
    </citation>
    <scope>NUCLEOTIDE SEQUENCE [LARGE SCALE GENOMIC DNA]</scope>
    <source>
        <strain evidence="1 2">LPG 2</strain>
    </source>
</reference>
<evidence type="ECO:0000313" key="1">
    <source>
        <dbReference type="EMBL" id="MBL1080255.1"/>
    </source>
</evidence>
<protein>
    <submittedName>
        <fullName evidence="1">DUF4192 domain-containing protein</fullName>
    </submittedName>
</protein>
<accession>A0ABS1MHW1</accession>
<evidence type="ECO:0000313" key="2">
    <source>
        <dbReference type="Proteomes" id="UP000602198"/>
    </source>
</evidence>
<dbReference type="RefSeq" id="WP_201958645.1">
    <property type="nucleotide sequence ID" value="NZ_JAERRJ010000028.1"/>
</dbReference>
<proteinExistence type="predicted"/>
<comment type="caution">
    <text evidence="1">The sequence shown here is derived from an EMBL/GenBank/DDBJ whole genome shotgun (WGS) entry which is preliminary data.</text>
</comment>
<keyword evidence="2" id="KW-1185">Reference proteome</keyword>
<name>A0ABS1MHW1_9NOCA</name>
<sequence>MTNPEPGMSATMKTRDELLPIVTAVAAERDAIAGPLTAATNTHSARLALALRMQGDTDAYTRSMLYRTLKLIMTSDPDEPVSPEVRAEIAVALRDSVVRDAMFGLTLTELAPVAESIWAQLTRCLPHPDRADAACLLAYSALLRGESLLADVALETAIYADPEHRMALFLQRAVDKPLKPKRLRRLAEAGRDIAYVYGIELQMADEHRT</sequence>
<dbReference type="Proteomes" id="UP000602198">
    <property type="component" value="Unassembled WGS sequence"/>
</dbReference>
<dbReference type="Pfam" id="PF13830">
    <property type="entry name" value="DUF4192"/>
    <property type="match status" value="1"/>
</dbReference>